<dbReference type="GO" id="GO:0009103">
    <property type="term" value="P:lipopolysaccharide biosynthetic process"/>
    <property type="evidence" value="ECO:0007669"/>
    <property type="project" value="UniProtKB-ARBA"/>
</dbReference>
<gene>
    <name evidence="10" type="ORF">FDK22_11765</name>
</gene>
<dbReference type="AlphaFoldDB" id="A0A5R8XYG4"/>
<dbReference type="RefSeq" id="WP_138153170.1">
    <property type="nucleotide sequence ID" value="NZ_VANU01000005.1"/>
</dbReference>
<dbReference type="InterPro" id="IPR050297">
    <property type="entry name" value="LipidA_mod_glycosyltrf_83"/>
</dbReference>
<dbReference type="PANTHER" id="PTHR33908">
    <property type="entry name" value="MANNOSYLTRANSFERASE YKCB-RELATED"/>
    <property type="match status" value="1"/>
</dbReference>
<dbReference type="OrthoDB" id="9802649at2"/>
<accession>A0A5R8XYG4</accession>
<evidence type="ECO:0000313" key="11">
    <source>
        <dbReference type="Proteomes" id="UP000308901"/>
    </source>
</evidence>
<evidence type="ECO:0000256" key="2">
    <source>
        <dbReference type="ARBA" id="ARBA00022475"/>
    </source>
</evidence>
<keyword evidence="11" id="KW-1185">Reference proteome</keyword>
<comment type="subcellular location">
    <subcellularLocation>
        <location evidence="1">Cell membrane</location>
        <topology evidence="1">Multi-pass membrane protein</topology>
    </subcellularLocation>
</comment>
<evidence type="ECO:0000259" key="9">
    <source>
        <dbReference type="Pfam" id="PF13231"/>
    </source>
</evidence>
<feature type="transmembrane region" description="Helical" evidence="8">
    <location>
        <begin position="85"/>
        <end position="104"/>
    </location>
</feature>
<evidence type="ECO:0000256" key="7">
    <source>
        <dbReference type="ARBA" id="ARBA00023136"/>
    </source>
</evidence>
<evidence type="ECO:0000256" key="1">
    <source>
        <dbReference type="ARBA" id="ARBA00004651"/>
    </source>
</evidence>
<feature type="transmembrane region" description="Helical" evidence="8">
    <location>
        <begin position="332"/>
        <end position="350"/>
    </location>
</feature>
<protein>
    <submittedName>
        <fullName evidence="10">Glycosyltransferase family 39 protein</fullName>
    </submittedName>
</protein>
<feature type="transmembrane region" description="Helical" evidence="8">
    <location>
        <begin position="308"/>
        <end position="325"/>
    </location>
</feature>
<proteinExistence type="predicted"/>
<evidence type="ECO:0000256" key="5">
    <source>
        <dbReference type="ARBA" id="ARBA00022692"/>
    </source>
</evidence>
<feature type="transmembrane region" description="Helical" evidence="8">
    <location>
        <begin position="116"/>
        <end position="145"/>
    </location>
</feature>
<keyword evidence="7 8" id="KW-0472">Membrane</keyword>
<keyword evidence="2" id="KW-1003">Cell membrane</keyword>
<name>A0A5R8XYG4_9BACT</name>
<dbReference type="Proteomes" id="UP000308901">
    <property type="component" value="Unassembled WGS sequence"/>
</dbReference>
<evidence type="ECO:0000256" key="6">
    <source>
        <dbReference type="ARBA" id="ARBA00022989"/>
    </source>
</evidence>
<dbReference type="EMBL" id="VANU01000005">
    <property type="protein sequence ID" value="TLP36916.1"/>
    <property type="molecule type" value="Genomic_DNA"/>
</dbReference>
<keyword evidence="6 8" id="KW-1133">Transmembrane helix</keyword>
<feature type="transmembrane region" description="Helical" evidence="8">
    <location>
        <begin position="282"/>
        <end position="302"/>
    </location>
</feature>
<keyword evidence="3" id="KW-0328">Glycosyltransferase</keyword>
<dbReference type="GO" id="GO:0005886">
    <property type="term" value="C:plasma membrane"/>
    <property type="evidence" value="ECO:0007669"/>
    <property type="project" value="UniProtKB-SubCell"/>
</dbReference>
<feature type="transmembrane region" description="Helical" evidence="8">
    <location>
        <begin position="12"/>
        <end position="32"/>
    </location>
</feature>
<dbReference type="Pfam" id="PF13231">
    <property type="entry name" value="PMT_2"/>
    <property type="match status" value="1"/>
</dbReference>
<evidence type="ECO:0000256" key="3">
    <source>
        <dbReference type="ARBA" id="ARBA00022676"/>
    </source>
</evidence>
<keyword evidence="5 8" id="KW-0812">Transmembrane</keyword>
<feature type="transmembrane region" description="Helical" evidence="8">
    <location>
        <begin position="157"/>
        <end position="188"/>
    </location>
</feature>
<feature type="transmembrane region" description="Helical" evidence="8">
    <location>
        <begin position="200"/>
        <end position="218"/>
    </location>
</feature>
<feature type="domain" description="Glycosyltransferase RgtA/B/C/D-like" evidence="9">
    <location>
        <begin position="57"/>
        <end position="218"/>
    </location>
</feature>
<reference evidence="10 11" key="1">
    <citation type="submission" date="2019-05" db="EMBL/GenBank/DDBJ databases">
        <title>Arcobacter sp. nov., isolated from sea sediment.</title>
        <authorList>
            <person name="Kim W."/>
        </authorList>
    </citation>
    <scope>NUCLEOTIDE SEQUENCE [LARGE SCALE GENOMIC DNA]</scope>
    <source>
        <strain evidence="10 11">CAU 1517</strain>
    </source>
</reference>
<dbReference type="InterPro" id="IPR038731">
    <property type="entry name" value="RgtA/B/C-like"/>
</dbReference>
<sequence>MTNTTNFYSLKNFLIIAIFIQLFRLGVLYFIMKDYGLYIDEVYYWGWAQSFELGYFSKPPMIAWLIMLTTSIFGDGEIATKIGSIFVYPLTSSIIYLIAIKLFNDNKIAFFSALSFLTLPAISMSSIIISTDVVLLLFWSLSIYFFLKAIEEEQRKYWIIAGFFAGCGMLSKYNMVFFLISAILVLILDKNYRQVFKNKDFYISIIVAFIIFIPNLYWQFTHNFISFAHTKEISQVEKELFHFDKMLEFLGSQFGVFGLILFPVMLFLLFKFKTIFSDKSLKFLYLFVIPYFLFITILSLLSRAFANWSAPVYVAGTILVIAYLIKNGKIKLVKISLSLNILLALVLYFYHPIMNTFGVELTKKNDPYNRISGWEKVAENLDNIRKKYNYRLIFEDRKIMSEMIFYMKPHPFDSLIYNSEGVVTNHYHMFNNIDNKPLKGKFLYITRIDKPQFKDTEFEKIEFIKDIEIKLYKNYSIKCKVYFVENFLGYSTK</sequence>
<organism evidence="10 11">
    <name type="scientific">Arcobacter arenosus</name>
    <dbReference type="NCBI Taxonomy" id="2576037"/>
    <lineage>
        <taxon>Bacteria</taxon>
        <taxon>Pseudomonadati</taxon>
        <taxon>Campylobacterota</taxon>
        <taxon>Epsilonproteobacteria</taxon>
        <taxon>Campylobacterales</taxon>
        <taxon>Arcobacteraceae</taxon>
        <taxon>Arcobacter</taxon>
    </lineage>
</organism>
<evidence type="ECO:0000256" key="4">
    <source>
        <dbReference type="ARBA" id="ARBA00022679"/>
    </source>
</evidence>
<evidence type="ECO:0000313" key="10">
    <source>
        <dbReference type="EMBL" id="TLP36916.1"/>
    </source>
</evidence>
<dbReference type="PANTHER" id="PTHR33908:SF11">
    <property type="entry name" value="MEMBRANE PROTEIN"/>
    <property type="match status" value="1"/>
</dbReference>
<evidence type="ECO:0000256" key="8">
    <source>
        <dbReference type="SAM" id="Phobius"/>
    </source>
</evidence>
<keyword evidence="4 10" id="KW-0808">Transferase</keyword>
<dbReference type="GO" id="GO:0016763">
    <property type="term" value="F:pentosyltransferase activity"/>
    <property type="evidence" value="ECO:0007669"/>
    <property type="project" value="TreeGrafter"/>
</dbReference>
<feature type="transmembrane region" description="Helical" evidence="8">
    <location>
        <begin position="249"/>
        <end position="270"/>
    </location>
</feature>
<comment type="caution">
    <text evidence="10">The sequence shown here is derived from an EMBL/GenBank/DDBJ whole genome shotgun (WGS) entry which is preliminary data.</text>
</comment>